<proteinExistence type="predicted"/>
<evidence type="ECO:0000313" key="2">
    <source>
        <dbReference type="EMBL" id="MFD2245790.1"/>
    </source>
</evidence>
<name>A0ABW5CUR4_9BACT</name>
<dbReference type="EMBL" id="JBHUIM010000001">
    <property type="protein sequence ID" value="MFD2245790.1"/>
    <property type="molecule type" value="Genomic_DNA"/>
</dbReference>
<reference evidence="3" key="1">
    <citation type="journal article" date="2019" name="Int. J. Syst. Evol. Microbiol.">
        <title>The Global Catalogue of Microorganisms (GCM) 10K type strain sequencing project: providing services to taxonomists for standard genome sequencing and annotation.</title>
        <authorList>
            <consortium name="The Broad Institute Genomics Platform"/>
            <consortium name="The Broad Institute Genome Sequencing Center for Infectious Disease"/>
            <person name="Wu L."/>
            <person name="Ma J."/>
        </authorList>
    </citation>
    <scope>NUCLEOTIDE SEQUENCE [LARGE SCALE GENOMIC DNA]</scope>
    <source>
        <strain evidence="3">CGMCC 4.1782</strain>
    </source>
</reference>
<keyword evidence="3" id="KW-1185">Reference proteome</keyword>
<feature type="transmembrane region" description="Helical" evidence="1">
    <location>
        <begin position="12"/>
        <end position="32"/>
    </location>
</feature>
<evidence type="ECO:0000256" key="1">
    <source>
        <dbReference type="SAM" id="Phobius"/>
    </source>
</evidence>
<evidence type="ECO:0000313" key="3">
    <source>
        <dbReference type="Proteomes" id="UP001597374"/>
    </source>
</evidence>
<dbReference type="RefSeq" id="WP_250427437.1">
    <property type="nucleotide sequence ID" value="NZ_JALPRR010000001.1"/>
</dbReference>
<feature type="transmembrane region" description="Helical" evidence="1">
    <location>
        <begin position="103"/>
        <end position="121"/>
    </location>
</feature>
<keyword evidence="1" id="KW-0812">Transmembrane</keyword>
<keyword evidence="1" id="KW-1133">Transmembrane helix</keyword>
<protein>
    <submittedName>
        <fullName evidence="2">Uncharacterized protein</fullName>
    </submittedName>
</protein>
<feature type="transmembrane region" description="Helical" evidence="1">
    <location>
        <begin position="127"/>
        <end position="147"/>
    </location>
</feature>
<accession>A0ABW5CUR4</accession>
<gene>
    <name evidence="2" type="ORF">ACFSKP_05955</name>
</gene>
<organism evidence="2 3">
    <name type="scientific">Pontibacter ruber</name>
    <dbReference type="NCBI Taxonomy" id="1343895"/>
    <lineage>
        <taxon>Bacteria</taxon>
        <taxon>Pseudomonadati</taxon>
        <taxon>Bacteroidota</taxon>
        <taxon>Cytophagia</taxon>
        <taxon>Cytophagales</taxon>
        <taxon>Hymenobacteraceae</taxon>
        <taxon>Pontibacter</taxon>
    </lineage>
</organism>
<dbReference type="Proteomes" id="UP001597374">
    <property type="component" value="Unassembled WGS sequence"/>
</dbReference>
<keyword evidence="1" id="KW-0472">Membrane</keyword>
<sequence>MKTRYLFPNRYKIIGWILLIPSTLLGLLMVLFDYSFFKLNATVFALYDGGLFEPNKFLTLTKTDLADELIGAMVIIGGLLAAFSEEKDEDEYIAKIRLESLLWATYINYGFLLFSLLFIYGAGFYQIMIFNMFTLLFIFLVRFNFILHRTSKSFA</sequence>
<feature type="transmembrane region" description="Helical" evidence="1">
    <location>
        <begin position="65"/>
        <end position="83"/>
    </location>
</feature>
<comment type="caution">
    <text evidence="2">The sequence shown here is derived from an EMBL/GenBank/DDBJ whole genome shotgun (WGS) entry which is preliminary data.</text>
</comment>